<evidence type="ECO:0000256" key="1">
    <source>
        <dbReference type="SAM" id="MobiDB-lite"/>
    </source>
</evidence>
<sequence length="73" mass="7675">MDLKNRRALVTGASSGIGAATVHALREAGARVAAAARRTDQLQGDLNLPWTSPTRPRSAPRWPPRPTSSAAST</sequence>
<organism evidence="2 3">
    <name type="scientific">Paractinoplanes bogorensis</name>
    <dbReference type="NCBI Taxonomy" id="1610840"/>
    <lineage>
        <taxon>Bacteria</taxon>
        <taxon>Bacillati</taxon>
        <taxon>Actinomycetota</taxon>
        <taxon>Actinomycetes</taxon>
        <taxon>Micromonosporales</taxon>
        <taxon>Micromonosporaceae</taxon>
        <taxon>Paractinoplanes</taxon>
    </lineage>
</organism>
<gene>
    <name evidence="2" type="ORF">KOI35_21455</name>
</gene>
<evidence type="ECO:0000313" key="2">
    <source>
        <dbReference type="EMBL" id="MBU2666085.1"/>
    </source>
</evidence>
<dbReference type="SUPFAM" id="SSF51735">
    <property type="entry name" value="NAD(P)-binding Rossmann-fold domains"/>
    <property type="match status" value="1"/>
</dbReference>
<dbReference type="RefSeq" id="WP_215789279.1">
    <property type="nucleotide sequence ID" value="NZ_JAHKKG010000006.1"/>
</dbReference>
<dbReference type="Pfam" id="PF00106">
    <property type="entry name" value="adh_short"/>
    <property type="match status" value="1"/>
</dbReference>
<protein>
    <submittedName>
        <fullName evidence="2">SDR family NAD(P)-dependent oxidoreductase</fullName>
    </submittedName>
</protein>
<name>A0ABS5YRL7_9ACTN</name>
<accession>A0ABS5YRL7</accession>
<feature type="compositionally biased region" description="Low complexity" evidence="1">
    <location>
        <begin position="49"/>
        <end position="60"/>
    </location>
</feature>
<dbReference type="InterPro" id="IPR006311">
    <property type="entry name" value="TAT_signal"/>
</dbReference>
<feature type="region of interest" description="Disordered" evidence="1">
    <location>
        <begin position="36"/>
        <end position="73"/>
    </location>
</feature>
<comment type="caution">
    <text evidence="2">The sequence shown here is derived from an EMBL/GenBank/DDBJ whole genome shotgun (WGS) entry which is preliminary data.</text>
</comment>
<dbReference type="Gene3D" id="3.40.50.720">
    <property type="entry name" value="NAD(P)-binding Rossmann-like Domain"/>
    <property type="match status" value="1"/>
</dbReference>
<dbReference type="PROSITE" id="PS51318">
    <property type="entry name" value="TAT"/>
    <property type="match status" value="1"/>
</dbReference>
<dbReference type="InterPro" id="IPR036291">
    <property type="entry name" value="NAD(P)-bd_dom_sf"/>
</dbReference>
<reference evidence="2 3" key="1">
    <citation type="submission" date="2021-06" db="EMBL/GenBank/DDBJ databases">
        <title>Actinoplanes lichenicola sp. nov., and Actinoplanes ovalisporus sp. nov., isolated from lichen in Thailand.</title>
        <authorList>
            <person name="Saeng-In P."/>
            <person name="Kanchanasin P."/>
            <person name="Yuki M."/>
            <person name="Kudo T."/>
            <person name="Ohkuma M."/>
            <person name="Phongsopitanun W."/>
            <person name="Tanasupawat S."/>
        </authorList>
    </citation>
    <scope>NUCLEOTIDE SEQUENCE [LARGE SCALE GENOMIC DNA]</scope>
    <source>
        <strain evidence="2 3">NBRC 110975</strain>
    </source>
</reference>
<keyword evidence="3" id="KW-1185">Reference proteome</keyword>
<dbReference type="Proteomes" id="UP001519654">
    <property type="component" value="Unassembled WGS sequence"/>
</dbReference>
<dbReference type="EMBL" id="JAHKKG010000006">
    <property type="protein sequence ID" value="MBU2666085.1"/>
    <property type="molecule type" value="Genomic_DNA"/>
</dbReference>
<proteinExistence type="predicted"/>
<dbReference type="InterPro" id="IPR002347">
    <property type="entry name" value="SDR_fam"/>
</dbReference>
<evidence type="ECO:0000313" key="3">
    <source>
        <dbReference type="Proteomes" id="UP001519654"/>
    </source>
</evidence>